<dbReference type="Gene3D" id="3.40.50.150">
    <property type="entry name" value="Vaccinia Virus protein VP39"/>
    <property type="match status" value="1"/>
</dbReference>
<protein>
    <recommendedName>
        <fullName evidence="2">Methyltransferase domain-containing protein</fullName>
    </recommendedName>
</protein>
<dbReference type="OrthoDB" id="2013972at2759"/>
<dbReference type="VEuPathDB" id="FungiDB:LCOR_10940.1"/>
<evidence type="ECO:0000256" key="1">
    <source>
        <dbReference type="SAM" id="MobiDB-lite"/>
    </source>
</evidence>
<evidence type="ECO:0000259" key="2">
    <source>
        <dbReference type="Pfam" id="PF13649"/>
    </source>
</evidence>
<reference evidence="3" key="1">
    <citation type="submission" date="2013-08" db="EMBL/GenBank/DDBJ databases">
        <title>Gene expansion shapes genome architecture in the human pathogen Lichtheimia corymbifera: an evolutionary genomics analysis in the ancient terrestrial Mucorales (Mucoromycotina).</title>
        <authorList>
            <person name="Schwartze V.U."/>
            <person name="Winter S."/>
            <person name="Shelest E."/>
            <person name="Marcet-Houben M."/>
            <person name="Horn F."/>
            <person name="Wehner S."/>
            <person name="Hoffmann K."/>
            <person name="Riege K."/>
            <person name="Sammeth M."/>
            <person name="Nowrousian M."/>
            <person name="Valiante V."/>
            <person name="Linde J."/>
            <person name="Jacobsen I.D."/>
            <person name="Marz M."/>
            <person name="Brakhage A.A."/>
            <person name="Gabaldon T."/>
            <person name="Bocker S."/>
            <person name="Voigt K."/>
        </authorList>
    </citation>
    <scope>NUCLEOTIDE SEQUENCE [LARGE SCALE GENOMIC DNA]</scope>
    <source>
        <strain evidence="3">FSU 9682</strain>
    </source>
</reference>
<evidence type="ECO:0000313" key="3">
    <source>
        <dbReference type="EMBL" id="CDH60149.1"/>
    </source>
</evidence>
<keyword evidence="4" id="KW-1185">Reference proteome</keyword>
<dbReference type="STRING" id="1263082.A0A068SD02"/>
<feature type="domain" description="Methyltransferase" evidence="2">
    <location>
        <begin position="211"/>
        <end position="309"/>
    </location>
</feature>
<dbReference type="InterPro" id="IPR041698">
    <property type="entry name" value="Methyltransf_25"/>
</dbReference>
<gene>
    <name evidence="3" type="ORF">LCOR_10940.1</name>
</gene>
<name>A0A068SD02_9FUNG</name>
<dbReference type="Proteomes" id="UP000027586">
    <property type="component" value="Unassembled WGS sequence"/>
</dbReference>
<feature type="region of interest" description="Disordered" evidence="1">
    <location>
        <begin position="141"/>
        <end position="171"/>
    </location>
</feature>
<dbReference type="AlphaFoldDB" id="A0A068SD02"/>
<dbReference type="PANTHER" id="PTHR43591:SF110">
    <property type="entry name" value="RHODANESE DOMAIN-CONTAINING PROTEIN"/>
    <property type="match status" value="1"/>
</dbReference>
<feature type="compositionally biased region" description="Polar residues" evidence="1">
    <location>
        <begin position="147"/>
        <end position="171"/>
    </location>
</feature>
<feature type="compositionally biased region" description="Basic residues" evidence="1">
    <location>
        <begin position="118"/>
        <end position="127"/>
    </location>
</feature>
<dbReference type="SUPFAM" id="SSF53335">
    <property type="entry name" value="S-adenosyl-L-methionine-dependent methyltransferases"/>
    <property type="match status" value="1"/>
</dbReference>
<organism evidence="3 4">
    <name type="scientific">Lichtheimia corymbifera JMRC:FSU:9682</name>
    <dbReference type="NCBI Taxonomy" id="1263082"/>
    <lineage>
        <taxon>Eukaryota</taxon>
        <taxon>Fungi</taxon>
        <taxon>Fungi incertae sedis</taxon>
        <taxon>Mucoromycota</taxon>
        <taxon>Mucoromycotina</taxon>
        <taxon>Mucoromycetes</taxon>
        <taxon>Mucorales</taxon>
        <taxon>Lichtheimiaceae</taxon>
        <taxon>Lichtheimia</taxon>
    </lineage>
</organism>
<dbReference type="CDD" id="cd02440">
    <property type="entry name" value="AdoMet_MTases"/>
    <property type="match status" value="1"/>
</dbReference>
<sequence length="442" mass="49461">MGVQMSKQRLNGGVATSDRRKKKKSSRTTHHHHHSRQPTTSTSATTFDHHSKTFNDKLSHRSMSSTTTTTATTVNGHAHHQAFATDGPLSTLSSAIQSPTSPKRTRWTTAGSSSSDHPHHHHHHHYNRSHVVEMDHRSMASCKSEDSAQAPSIASTASVERTASVTSQPESVTFDRNDEQEYNRQLRQHYILKQILGGNIQLQMDEPPKMILDSAAGAGFWAFEIAQKYPESKVIAMDISLPTDSAQVNNGQPITPNVSFVFGDILNTPLPFADGTFDLVYQREVGAIVPIPYWKPLFEDFARILKPNGSVHLVEYDLRMPDCGPLTRKGNKAVDEFALATGYNMKFTEGFEGHLVSVGFTDVRIQEFPIPVGEWPEDEIRLQQGFLVKSVFKGILKMVKPRLAPFLELTLDEYDQYCVAVMDEIERNKGLTEWKVITARKA</sequence>
<evidence type="ECO:0000313" key="4">
    <source>
        <dbReference type="Proteomes" id="UP000027586"/>
    </source>
</evidence>
<feature type="region of interest" description="Disordered" evidence="1">
    <location>
        <begin position="1"/>
        <end position="49"/>
    </location>
</feature>
<feature type="compositionally biased region" description="Basic residues" evidence="1">
    <location>
        <begin position="19"/>
        <end position="36"/>
    </location>
</feature>
<feature type="compositionally biased region" description="Polar residues" evidence="1">
    <location>
        <begin position="88"/>
        <end position="111"/>
    </location>
</feature>
<comment type="caution">
    <text evidence="3">The sequence shown here is derived from an EMBL/GenBank/DDBJ whole genome shotgun (WGS) entry which is preliminary data.</text>
</comment>
<dbReference type="InterPro" id="IPR029063">
    <property type="entry name" value="SAM-dependent_MTases_sf"/>
</dbReference>
<accession>A0A068SD02</accession>
<proteinExistence type="predicted"/>
<dbReference type="PANTHER" id="PTHR43591">
    <property type="entry name" value="METHYLTRANSFERASE"/>
    <property type="match status" value="1"/>
</dbReference>
<dbReference type="Pfam" id="PF13649">
    <property type="entry name" value="Methyltransf_25"/>
    <property type="match status" value="1"/>
</dbReference>
<feature type="region of interest" description="Disordered" evidence="1">
    <location>
        <begin position="84"/>
        <end position="127"/>
    </location>
</feature>
<dbReference type="EMBL" id="CBTN010000084">
    <property type="protein sequence ID" value="CDH60149.1"/>
    <property type="molecule type" value="Genomic_DNA"/>
</dbReference>